<evidence type="ECO:0000313" key="5">
    <source>
        <dbReference type="Proteomes" id="UP000663868"/>
    </source>
</evidence>
<evidence type="ECO:0000313" key="3">
    <source>
        <dbReference type="EMBL" id="CAF1105069.1"/>
    </source>
</evidence>
<organism evidence="4 5">
    <name type="scientific">Adineta steineri</name>
    <dbReference type="NCBI Taxonomy" id="433720"/>
    <lineage>
        <taxon>Eukaryota</taxon>
        <taxon>Metazoa</taxon>
        <taxon>Spiralia</taxon>
        <taxon>Gnathifera</taxon>
        <taxon>Rotifera</taxon>
        <taxon>Eurotatoria</taxon>
        <taxon>Bdelloidea</taxon>
        <taxon>Adinetida</taxon>
        <taxon>Adinetidae</taxon>
        <taxon>Adineta</taxon>
    </lineage>
</organism>
<dbReference type="EMBL" id="CAJOBB010005986">
    <property type="protein sequence ID" value="CAF4147212.1"/>
    <property type="molecule type" value="Genomic_DNA"/>
</dbReference>
<gene>
    <name evidence="2" type="ORF">IZO911_LOCUS21843</name>
    <name evidence="4" type="ORF">KXQ929_LOCUS37049</name>
    <name evidence="3" type="ORF">VCS650_LOCUS20318</name>
</gene>
<proteinExistence type="predicted"/>
<sequence>MTDQGNNTNPNYDDPDHLAKNRLDGFRSPRIINIEWGRVIVEKISTFEDVKESGNAQVGEGSVGAEDVKESDSVQDGKGSVSAEDVKESGNVKAVQEIDSFKDVLLYPGGAESWDWKKNGTRHQPGIHRGDVSELISHDCEIIILSRGMQNMLHTSKEAHRLLEQKGMELNKNYFILQSEDAVKLYNQYAERKERVGALIHSTC</sequence>
<feature type="region of interest" description="Disordered" evidence="1">
    <location>
        <begin position="1"/>
        <end position="22"/>
    </location>
</feature>
<dbReference type="InterPro" id="IPR007523">
    <property type="entry name" value="NDUFAF3/AAMDC"/>
</dbReference>
<evidence type="ECO:0000256" key="1">
    <source>
        <dbReference type="SAM" id="MobiDB-lite"/>
    </source>
</evidence>
<dbReference type="EMBL" id="CAJNOE010000238">
    <property type="protein sequence ID" value="CAF1078851.1"/>
    <property type="molecule type" value="Genomic_DNA"/>
</dbReference>
<accession>A0A819XUG7</accession>
<dbReference type="Gene3D" id="3.40.1230.10">
    <property type="entry name" value="MTH938-like"/>
    <property type="match status" value="1"/>
</dbReference>
<dbReference type="InterPro" id="IPR036748">
    <property type="entry name" value="MTH938-like_sf"/>
</dbReference>
<dbReference type="GO" id="GO:0005737">
    <property type="term" value="C:cytoplasm"/>
    <property type="evidence" value="ECO:0007669"/>
    <property type="project" value="TreeGrafter"/>
</dbReference>
<name>A0A819XUG7_9BILA</name>
<feature type="compositionally biased region" description="Polar residues" evidence="1">
    <location>
        <begin position="1"/>
        <end position="11"/>
    </location>
</feature>
<dbReference type="Proteomes" id="UP000663860">
    <property type="component" value="Unassembled WGS sequence"/>
</dbReference>
<dbReference type="SUPFAM" id="SSF64076">
    <property type="entry name" value="MTH938-like"/>
    <property type="match status" value="1"/>
</dbReference>
<evidence type="ECO:0000313" key="4">
    <source>
        <dbReference type="EMBL" id="CAF4147212.1"/>
    </source>
</evidence>
<dbReference type="PANTHER" id="PTHR15811:SF5">
    <property type="entry name" value="MTH938 DOMAIN-CONTAINING PROTEIN"/>
    <property type="match status" value="1"/>
</dbReference>
<evidence type="ECO:0000313" key="2">
    <source>
        <dbReference type="EMBL" id="CAF1078851.1"/>
    </source>
</evidence>
<feature type="region of interest" description="Disordered" evidence="1">
    <location>
        <begin position="52"/>
        <end position="88"/>
    </location>
</feature>
<protein>
    <submittedName>
        <fullName evidence="4">Uncharacterized protein</fullName>
    </submittedName>
</protein>
<comment type="caution">
    <text evidence="4">The sequence shown here is derived from an EMBL/GenBank/DDBJ whole genome shotgun (WGS) entry which is preliminary data.</text>
</comment>
<dbReference type="AlphaFoldDB" id="A0A819XUG7"/>
<dbReference type="Proteomes" id="UP000663891">
    <property type="component" value="Unassembled WGS sequence"/>
</dbReference>
<reference evidence="4" key="1">
    <citation type="submission" date="2021-02" db="EMBL/GenBank/DDBJ databases">
        <authorList>
            <person name="Nowell W R."/>
        </authorList>
    </citation>
    <scope>NUCLEOTIDE SEQUENCE</scope>
</reference>
<dbReference type="EMBL" id="CAJNON010000209">
    <property type="protein sequence ID" value="CAF1105069.1"/>
    <property type="molecule type" value="Genomic_DNA"/>
</dbReference>
<dbReference type="Proteomes" id="UP000663868">
    <property type="component" value="Unassembled WGS sequence"/>
</dbReference>
<dbReference type="GO" id="GO:0045600">
    <property type="term" value="P:positive regulation of fat cell differentiation"/>
    <property type="evidence" value="ECO:0007669"/>
    <property type="project" value="TreeGrafter"/>
</dbReference>
<dbReference type="PANTHER" id="PTHR15811">
    <property type="entry name" value="MTH938 DOMAIN-CONTAINING PROTEIN"/>
    <property type="match status" value="1"/>
</dbReference>
<dbReference type="Pfam" id="PF04430">
    <property type="entry name" value="DUF498"/>
    <property type="match status" value="1"/>
</dbReference>
<dbReference type="OrthoDB" id="413520at2759"/>